<evidence type="ECO:0008006" key="6">
    <source>
        <dbReference type="Google" id="ProtNLM"/>
    </source>
</evidence>
<dbReference type="STRING" id="36856.ATB98_04815"/>
<gene>
    <name evidence="4" type="ORF">ATB98_04815</name>
</gene>
<dbReference type="InterPro" id="IPR033856">
    <property type="entry name" value="Trp_halogen"/>
</dbReference>
<feature type="binding site" evidence="2">
    <location>
        <position position="80"/>
    </location>
    <ligand>
        <name>7-chloro-L-tryptophan</name>
        <dbReference type="ChEBI" id="CHEBI:58713"/>
    </ligand>
</feature>
<accession>A0A178XWY0</accession>
<sequence>MIDLTNAKRVGIIGGGIVGWLAAITLARVFGSDVDVTVIEAPAVFPLGLGEGGSPNLIDTLCRNDLDLDVFIGEAGANYKHGVLYDNWLGRGVPDRYYHLFGGRGIPGLEYRVNGFFPRLSARIAMGQDLHTCIPGFKAIARNASQQEIDELVATGESGLYLSYHFDDADFERYLKRVGLARGVTSYAAKECWIRLDDRGHVCALQLQGEQFKVDFAVDASGLARMGLGSAFKPGWRSFASVLPTDRAITFDLQPKESSLRSLTRSTAMTAGWTWEVPLNRTTSAGCVFSSRHADDSMVMAEVQHRFGYGVQRKHELSFDQGYFETVWVNNLVALGTATGFVEPLGAALAAHTFEQLRNLERTLTNGGGIVPAHAIEAFNSANAKSWTGVRDFLRLHYDSKRNDTPFWRDLSEADLPKSYAELRACFQKRTPRHIDIEPYVGSGWQSLFHQIDWISVAAPLGVVPAAAARAELSQLPLEWQCEDHPDLLEGAMSTIRPRSGWVH</sequence>
<proteinExistence type="predicted"/>
<evidence type="ECO:0000313" key="4">
    <source>
        <dbReference type="EMBL" id="OAP39644.1"/>
    </source>
</evidence>
<protein>
    <recommendedName>
        <fullName evidence="6">Tryptophan halogenase</fullName>
    </recommendedName>
</protein>
<evidence type="ECO:0000256" key="2">
    <source>
        <dbReference type="PIRSR" id="PIRSR011396-2"/>
    </source>
</evidence>
<name>A0A178XWY0_SINSA</name>
<keyword evidence="5" id="KW-1185">Reference proteome</keyword>
<dbReference type="OrthoDB" id="462203at2"/>
<dbReference type="RefSeq" id="WP_066877763.1">
    <property type="nucleotide sequence ID" value="NZ_LNQB01000089.1"/>
</dbReference>
<dbReference type="InterPro" id="IPR036188">
    <property type="entry name" value="FAD/NAD-bd_sf"/>
</dbReference>
<organism evidence="4 5">
    <name type="scientific">Sinorhizobium saheli</name>
    <dbReference type="NCBI Taxonomy" id="36856"/>
    <lineage>
        <taxon>Bacteria</taxon>
        <taxon>Pseudomonadati</taxon>
        <taxon>Pseudomonadota</taxon>
        <taxon>Alphaproteobacteria</taxon>
        <taxon>Hyphomicrobiales</taxon>
        <taxon>Rhizobiaceae</taxon>
        <taxon>Sinorhizobium/Ensifer group</taxon>
        <taxon>Sinorhizobium</taxon>
    </lineage>
</organism>
<reference evidence="4 5" key="1">
    <citation type="submission" date="2015-11" db="EMBL/GenBank/DDBJ databases">
        <title>Ensifer anhuiense sp. nov., an effective nitrogen fixation bacterium with Glycine soja.</title>
        <authorList>
            <person name="Yan H."/>
            <person name="Chen W."/>
        </authorList>
    </citation>
    <scope>NUCLEOTIDE SEQUENCE [LARGE SCALE GENOMIC DNA]</scope>
    <source>
        <strain evidence="4 5">LMG 7837</strain>
    </source>
</reference>
<dbReference type="SUPFAM" id="SSF51905">
    <property type="entry name" value="FAD/NAD(P)-binding domain"/>
    <property type="match status" value="1"/>
</dbReference>
<feature type="active site" evidence="1">
    <location>
        <position position="80"/>
    </location>
</feature>
<dbReference type="Proteomes" id="UP000078507">
    <property type="component" value="Unassembled WGS sequence"/>
</dbReference>
<dbReference type="Pfam" id="PF04820">
    <property type="entry name" value="Trp_halogenase"/>
    <property type="match status" value="1"/>
</dbReference>
<dbReference type="GO" id="GO:0004497">
    <property type="term" value="F:monooxygenase activity"/>
    <property type="evidence" value="ECO:0007669"/>
    <property type="project" value="InterPro"/>
</dbReference>
<dbReference type="PIRSF" id="PIRSF011396">
    <property type="entry name" value="Trp_halogenase"/>
    <property type="match status" value="1"/>
</dbReference>
<evidence type="ECO:0000313" key="5">
    <source>
        <dbReference type="Proteomes" id="UP000078507"/>
    </source>
</evidence>
<keyword evidence="3" id="KW-1133">Transmembrane helix</keyword>
<dbReference type="Gene3D" id="3.50.50.60">
    <property type="entry name" value="FAD/NAD(P)-binding domain"/>
    <property type="match status" value="1"/>
</dbReference>
<keyword evidence="3" id="KW-0472">Membrane</keyword>
<keyword evidence="3" id="KW-0812">Transmembrane</keyword>
<dbReference type="PANTHER" id="PTHR43747:SF4">
    <property type="entry name" value="FLAVIN-DEPENDENT TRYPTOPHAN HALOGENASE"/>
    <property type="match status" value="1"/>
</dbReference>
<feature type="transmembrane region" description="Helical" evidence="3">
    <location>
        <begin position="12"/>
        <end position="31"/>
    </location>
</feature>
<dbReference type="EMBL" id="LNQB01000089">
    <property type="protein sequence ID" value="OAP39644.1"/>
    <property type="molecule type" value="Genomic_DNA"/>
</dbReference>
<evidence type="ECO:0000256" key="1">
    <source>
        <dbReference type="PIRSR" id="PIRSR011396-1"/>
    </source>
</evidence>
<dbReference type="InterPro" id="IPR006905">
    <property type="entry name" value="Flavin_halogenase"/>
</dbReference>
<dbReference type="InterPro" id="IPR050816">
    <property type="entry name" value="Flavin-dep_Halogenase_NPB"/>
</dbReference>
<evidence type="ECO:0000256" key="3">
    <source>
        <dbReference type="SAM" id="Phobius"/>
    </source>
</evidence>
<dbReference type="PANTHER" id="PTHR43747">
    <property type="entry name" value="FAD-BINDING PROTEIN"/>
    <property type="match status" value="1"/>
</dbReference>
<comment type="caution">
    <text evidence="4">The sequence shown here is derived from an EMBL/GenBank/DDBJ whole genome shotgun (WGS) entry which is preliminary data.</text>
</comment>
<dbReference type="AlphaFoldDB" id="A0A178XWY0"/>